<evidence type="ECO:0000256" key="2">
    <source>
        <dbReference type="PROSITE-ProRule" id="PRU00169"/>
    </source>
</evidence>
<keyword evidence="6" id="KW-1185">Reference proteome</keyword>
<name>A0A158GB04_9BURK</name>
<feature type="region of interest" description="Disordered" evidence="3">
    <location>
        <begin position="58"/>
        <end position="78"/>
    </location>
</feature>
<keyword evidence="5" id="KW-0418">Kinase</keyword>
<dbReference type="AlphaFoldDB" id="A0A158GB04"/>
<evidence type="ECO:0000313" key="5">
    <source>
        <dbReference type="EMBL" id="SAL29236.1"/>
    </source>
</evidence>
<dbReference type="InterPro" id="IPR001789">
    <property type="entry name" value="Sig_transdc_resp-reg_receiver"/>
</dbReference>
<evidence type="ECO:0000256" key="1">
    <source>
        <dbReference type="ARBA" id="ARBA00022553"/>
    </source>
</evidence>
<dbReference type="GO" id="GO:0000160">
    <property type="term" value="P:phosphorelay signal transduction system"/>
    <property type="evidence" value="ECO:0007669"/>
    <property type="project" value="InterPro"/>
</dbReference>
<protein>
    <submittedName>
        <fullName evidence="5">PAS/PAC sensor hybrid histidine kinase</fullName>
    </submittedName>
</protein>
<keyword evidence="1 2" id="KW-0597">Phosphoprotein</keyword>
<comment type="caution">
    <text evidence="5">The sequence shown here is derived from an EMBL/GenBank/DDBJ whole genome shotgun (WGS) entry which is preliminary data.</text>
</comment>
<accession>A0A158GB04</accession>
<dbReference type="PROSITE" id="PS50110">
    <property type="entry name" value="RESPONSE_REGULATORY"/>
    <property type="match status" value="1"/>
</dbReference>
<dbReference type="Pfam" id="PF00072">
    <property type="entry name" value="Response_reg"/>
    <property type="match status" value="1"/>
</dbReference>
<organism evidence="5 6">
    <name type="scientific">Caballeronia choica</name>
    <dbReference type="NCBI Taxonomy" id="326476"/>
    <lineage>
        <taxon>Bacteria</taxon>
        <taxon>Pseudomonadati</taxon>
        <taxon>Pseudomonadota</taxon>
        <taxon>Betaproteobacteria</taxon>
        <taxon>Burkholderiales</taxon>
        <taxon>Burkholderiaceae</taxon>
        <taxon>Caballeronia</taxon>
    </lineage>
</organism>
<feature type="domain" description="Response regulatory" evidence="4">
    <location>
        <begin position="116"/>
        <end position="235"/>
    </location>
</feature>
<reference evidence="5" key="1">
    <citation type="submission" date="2016-01" db="EMBL/GenBank/DDBJ databases">
        <authorList>
            <person name="Peeters C."/>
        </authorList>
    </citation>
    <scope>NUCLEOTIDE SEQUENCE [LARGE SCALE GENOMIC DNA]</scope>
    <source>
        <strain evidence="5">LMG 22940</strain>
    </source>
</reference>
<dbReference type="InterPro" id="IPR011006">
    <property type="entry name" value="CheY-like_superfamily"/>
</dbReference>
<dbReference type="GO" id="GO:0016301">
    <property type="term" value="F:kinase activity"/>
    <property type="evidence" value="ECO:0007669"/>
    <property type="project" value="UniProtKB-KW"/>
</dbReference>
<dbReference type="PANTHER" id="PTHR44591">
    <property type="entry name" value="STRESS RESPONSE REGULATOR PROTEIN 1"/>
    <property type="match status" value="1"/>
</dbReference>
<proteinExistence type="predicted"/>
<evidence type="ECO:0000256" key="3">
    <source>
        <dbReference type="SAM" id="MobiDB-lite"/>
    </source>
</evidence>
<dbReference type="EMBL" id="FCON02000011">
    <property type="protein sequence ID" value="SAL29236.1"/>
    <property type="molecule type" value="Genomic_DNA"/>
</dbReference>
<dbReference type="SUPFAM" id="SSF52172">
    <property type="entry name" value="CheY-like"/>
    <property type="match status" value="1"/>
</dbReference>
<evidence type="ECO:0000313" key="6">
    <source>
        <dbReference type="Proteomes" id="UP000054770"/>
    </source>
</evidence>
<feature type="compositionally biased region" description="Polar residues" evidence="3">
    <location>
        <begin position="62"/>
        <end position="71"/>
    </location>
</feature>
<evidence type="ECO:0000259" key="4">
    <source>
        <dbReference type="PROSITE" id="PS50110"/>
    </source>
</evidence>
<dbReference type="PANTHER" id="PTHR44591:SF3">
    <property type="entry name" value="RESPONSE REGULATORY DOMAIN-CONTAINING PROTEIN"/>
    <property type="match status" value="1"/>
</dbReference>
<sequence>MNYTVVLIGGAARYVQRPRKPAPQGLLECPNIPGLLFAHWGAGLGTLTPYLTRTAHVRTGASGPSTDQQRCCRNPCRDPDARRVKRQAVESPAYEFRFWQVHNKIMNEVARLGHTRIVLIEDDPESRESLQMLLEEEGADVVAVADAEEGAETAIRLNPDAVICDIDLPMMDGFYLIQRLRDYEIRGNLPPSVAIALTGHDGDEYRLRSIGEGFQHFMMKPAHPDELVTLIHDSLSARVLS</sequence>
<keyword evidence="5" id="KW-0808">Transferase</keyword>
<gene>
    <name evidence="5" type="ORF">AWB68_01447</name>
</gene>
<dbReference type="InterPro" id="IPR050595">
    <property type="entry name" value="Bact_response_regulator"/>
</dbReference>
<dbReference type="Gene3D" id="3.40.50.2300">
    <property type="match status" value="1"/>
</dbReference>
<dbReference type="SMART" id="SM00448">
    <property type="entry name" value="REC"/>
    <property type="match status" value="1"/>
</dbReference>
<dbReference type="Proteomes" id="UP000054770">
    <property type="component" value="Unassembled WGS sequence"/>
</dbReference>
<feature type="modified residue" description="4-aspartylphosphate" evidence="2">
    <location>
        <position position="165"/>
    </location>
</feature>